<keyword evidence="2" id="KW-0333">Golgi apparatus</keyword>
<evidence type="ECO:0000256" key="3">
    <source>
        <dbReference type="SAM" id="MobiDB-lite"/>
    </source>
</evidence>
<dbReference type="EC" id="2.4.2.-" evidence="2"/>
<sequence>MTFDEISMERSKSFVKALQELKNLRPQLYSAAEYCEKSYLHTEQKQMVLDNLKDYAVRALVNAVDHLGTVAYKLTGLVEQQTLDVSTTELKVSCLNQQLLTCQTYTDKEGLRQQQLLAFIPRHHKHYILPNSVNKKVHFSPYIQTDARKNSFQARSHLQPSGSPASKTLSWHLASETKSTLKGTSQTLMNAEDTKNCGKSSAVFQLLDKEESTQTRPSGALSQLSAGSPTSGVIMQTFGVTRRESLEGSKPLTAFRSFDNPRREMGIFSVTKPSLTKWREYTLAQAVSFVAKNGTVIVCAVSQPYLRFLNNWLISIARQKHQDKGFFNFTSRRPRHLLHILELGYNVMYNDVDMVWLGDPFPYLLGKHDVYFTDDMAAVKPLNHSHDLPPPGKKGRTYICSCMIFLRPTGGAKLVMKKWIEELQAQPWSKAKKSNDQPAFNWALNKTAGQVDLYLLPQAAFPTGGLYFKNQTWVQETKGKHVIIHNNYITGFEKKVKRLRDFGLWLADDHYQESPLGNL</sequence>
<evidence type="ECO:0000313" key="6">
    <source>
        <dbReference type="Proteomes" id="UP000467840"/>
    </source>
</evidence>
<accession>A0A6A6MQE8</accession>
<dbReference type="PANTHER" id="PTHR47032:SF1">
    <property type="entry name" value="UDP-D-XYLOSE:L-FUCOSE ALPHA-1,3-D-XYLOSYLTRANSFERASE-RELATED"/>
    <property type="match status" value="1"/>
</dbReference>
<evidence type="ECO:0000256" key="2">
    <source>
        <dbReference type="RuleBase" id="RU363055"/>
    </source>
</evidence>
<comment type="caution">
    <text evidence="5">The sequence shown here is derived from an EMBL/GenBank/DDBJ whole genome shotgun (WGS) entry which is preliminary data.</text>
</comment>
<comment type="subcellular location">
    <subcellularLocation>
        <location evidence="2">Golgi apparatus membrane</location>
        <topology evidence="2">Single-pass type II membrane protein</topology>
    </subcellularLocation>
</comment>
<keyword evidence="2" id="KW-0812">Transmembrane</keyword>
<organism evidence="5 6">
    <name type="scientific">Hevea brasiliensis</name>
    <name type="common">Para rubber tree</name>
    <name type="synonym">Siphonia brasiliensis</name>
    <dbReference type="NCBI Taxonomy" id="3981"/>
    <lineage>
        <taxon>Eukaryota</taxon>
        <taxon>Viridiplantae</taxon>
        <taxon>Streptophyta</taxon>
        <taxon>Embryophyta</taxon>
        <taxon>Tracheophyta</taxon>
        <taxon>Spermatophyta</taxon>
        <taxon>Magnoliopsida</taxon>
        <taxon>eudicotyledons</taxon>
        <taxon>Gunneridae</taxon>
        <taxon>Pentapetalae</taxon>
        <taxon>rosids</taxon>
        <taxon>fabids</taxon>
        <taxon>Malpighiales</taxon>
        <taxon>Euphorbiaceae</taxon>
        <taxon>Crotonoideae</taxon>
        <taxon>Micrandreae</taxon>
        <taxon>Hevea</taxon>
    </lineage>
</organism>
<feature type="region of interest" description="Disordered" evidence="3">
    <location>
        <begin position="151"/>
        <end position="170"/>
    </location>
</feature>
<gene>
    <name evidence="5" type="ORF">GH714_038575</name>
</gene>
<dbReference type="EMBL" id="JAAGAX010000005">
    <property type="protein sequence ID" value="KAF2315247.1"/>
    <property type="molecule type" value="Genomic_DNA"/>
</dbReference>
<keyword evidence="2" id="KW-0808">Transferase</keyword>
<dbReference type="InterPro" id="IPR005069">
    <property type="entry name" value="Nucl-diP-sugar_transferase"/>
</dbReference>
<reference evidence="5 6" key="1">
    <citation type="journal article" date="2020" name="Mol. Plant">
        <title>The Chromosome-Based Rubber Tree Genome Provides New Insights into Spurge Genome Evolution and Rubber Biosynthesis.</title>
        <authorList>
            <person name="Liu J."/>
            <person name="Shi C."/>
            <person name="Shi C.C."/>
            <person name="Li W."/>
            <person name="Zhang Q.J."/>
            <person name="Zhang Y."/>
            <person name="Li K."/>
            <person name="Lu H.F."/>
            <person name="Shi C."/>
            <person name="Zhu S.T."/>
            <person name="Xiao Z.Y."/>
            <person name="Nan H."/>
            <person name="Yue Y."/>
            <person name="Zhu X.G."/>
            <person name="Wu Y."/>
            <person name="Hong X.N."/>
            <person name="Fan G.Y."/>
            <person name="Tong Y."/>
            <person name="Zhang D."/>
            <person name="Mao C.L."/>
            <person name="Liu Y.L."/>
            <person name="Hao S.J."/>
            <person name="Liu W.Q."/>
            <person name="Lv M.Q."/>
            <person name="Zhang H.B."/>
            <person name="Liu Y."/>
            <person name="Hu-Tang G.R."/>
            <person name="Wang J.P."/>
            <person name="Wang J.H."/>
            <person name="Sun Y.H."/>
            <person name="Ni S.B."/>
            <person name="Chen W.B."/>
            <person name="Zhang X.C."/>
            <person name="Jiao Y.N."/>
            <person name="Eichler E.E."/>
            <person name="Li G.H."/>
            <person name="Liu X."/>
            <person name="Gao L.Z."/>
        </authorList>
    </citation>
    <scope>NUCLEOTIDE SEQUENCE [LARGE SCALE GENOMIC DNA]</scope>
    <source>
        <strain evidence="6">cv. GT1</strain>
        <tissue evidence="5">Leaf</tissue>
    </source>
</reference>
<evidence type="ECO:0000256" key="1">
    <source>
        <dbReference type="ARBA" id="ARBA00007033"/>
    </source>
</evidence>
<keyword evidence="6" id="KW-1185">Reference proteome</keyword>
<dbReference type="AlphaFoldDB" id="A0A6A6MQE8"/>
<comment type="similarity">
    <text evidence="1 2">Belongs to the glycosyltransferase 77 family.</text>
</comment>
<feature type="compositionally biased region" description="Polar residues" evidence="3">
    <location>
        <begin position="151"/>
        <end position="169"/>
    </location>
</feature>
<dbReference type="Gene3D" id="6.10.140.1620">
    <property type="match status" value="1"/>
</dbReference>
<dbReference type="GO" id="GO:0010306">
    <property type="term" value="P:rhamnogalacturonan II biosynthetic process"/>
    <property type="evidence" value="ECO:0007669"/>
    <property type="project" value="TreeGrafter"/>
</dbReference>
<dbReference type="PANTHER" id="PTHR47032">
    <property type="entry name" value="UDP-D-XYLOSE:L-FUCOSE ALPHA-1,3-D-XYLOSYLTRANSFERASE-RELATED"/>
    <property type="match status" value="1"/>
</dbReference>
<dbReference type="Pfam" id="PF03407">
    <property type="entry name" value="Nucleotid_trans"/>
    <property type="match status" value="1"/>
</dbReference>
<feature type="compositionally biased region" description="Polar residues" evidence="3">
    <location>
        <begin position="214"/>
        <end position="228"/>
    </location>
</feature>
<name>A0A6A6MQE8_HEVBR</name>
<evidence type="ECO:0000313" key="5">
    <source>
        <dbReference type="EMBL" id="KAF2315247.1"/>
    </source>
</evidence>
<dbReference type="SUPFAM" id="SSF53448">
    <property type="entry name" value="Nucleotide-diphospho-sugar transferases"/>
    <property type="match status" value="1"/>
</dbReference>
<protein>
    <recommendedName>
        <fullName evidence="2">Glycosyltransferase</fullName>
        <ecNumber evidence="2">2.4.2.-</ecNumber>
    </recommendedName>
</protein>
<keyword evidence="2" id="KW-0328">Glycosyltransferase</keyword>
<dbReference type="GO" id="GO:0000139">
    <property type="term" value="C:Golgi membrane"/>
    <property type="evidence" value="ECO:0007669"/>
    <property type="project" value="UniProtKB-SubCell"/>
</dbReference>
<feature type="region of interest" description="Disordered" evidence="3">
    <location>
        <begin position="209"/>
        <end position="228"/>
    </location>
</feature>
<feature type="domain" description="Nucleotide-diphospho-sugar transferase" evidence="4">
    <location>
        <begin position="318"/>
        <end position="499"/>
    </location>
</feature>
<evidence type="ECO:0000259" key="4">
    <source>
        <dbReference type="Pfam" id="PF03407"/>
    </source>
</evidence>
<dbReference type="InterPro" id="IPR052636">
    <property type="entry name" value="UDP-D-xylose:L-fucose_XylT"/>
</dbReference>
<keyword evidence="2" id="KW-0735">Signal-anchor</keyword>
<dbReference type="InterPro" id="IPR029044">
    <property type="entry name" value="Nucleotide-diphossugar_trans"/>
</dbReference>
<dbReference type="Proteomes" id="UP000467840">
    <property type="component" value="Chromosome 15"/>
</dbReference>
<keyword evidence="2" id="KW-0961">Cell wall biogenesis/degradation</keyword>
<proteinExistence type="inferred from homology"/>
<dbReference type="GO" id="GO:0035252">
    <property type="term" value="F:UDP-xylosyltransferase activity"/>
    <property type="evidence" value="ECO:0007669"/>
    <property type="project" value="TreeGrafter"/>
</dbReference>